<gene>
    <name evidence="3" type="ORF">FB559_6226</name>
</gene>
<keyword evidence="2" id="KW-0732">Signal</keyword>
<dbReference type="AlphaFoldDB" id="A0A543CTT1"/>
<feature type="chain" id="PRO_5021893999" evidence="2">
    <location>
        <begin position="36"/>
        <end position="313"/>
    </location>
</feature>
<protein>
    <submittedName>
        <fullName evidence="3">WD40 repeat protein</fullName>
    </submittedName>
</protein>
<comment type="caution">
    <text evidence="3">The sequence shown here is derived from an EMBL/GenBank/DDBJ whole genome shotgun (WGS) entry which is preliminary data.</text>
</comment>
<dbReference type="SUPFAM" id="SSF69304">
    <property type="entry name" value="Tricorn protease N-terminal domain"/>
    <property type="match status" value="1"/>
</dbReference>
<feature type="signal peptide" evidence="2">
    <location>
        <begin position="1"/>
        <end position="35"/>
    </location>
</feature>
<dbReference type="Proteomes" id="UP000316096">
    <property type="component" value="Unassembled WGS sequence"/>
</dbReference>
<evidence type="ECO:0000256" key="2">
    <source>
        <dbReference type="SAM" id="SignalP"/>
    </source>
</evidence>
<keyword evidence="4" id="KW-1185">Reference proteome</keyword>
<evidence type="ECO:0000313" key="3">
    <source>
        <dbReference type="EMBL" id="TQM00513.1"/>
    </source>
</evidence>
<comment type="similarity">
    <text evidence="1">Belongs to the TolB family.</text>
</comment>
<dbReference type="InterPro" id="IPR011659">
    <property type="entry name" value="WD40"/>
</dbReference>
<dbReference type="Pfam" id="PF07676">
    <property type="entry name" value="PD40"/>
    <property type="match status" value="1"/>
</dbReference>
<name>A0A543CTT1_9ACTN</name>
<dbReference type="OrthoDB" id="3915799at2"/>
<dbReference type="PANTHER" id="PTHR36842">
    <property type="entry name" value="PROTEIN TOLB HOMOLOG"/>
    <property type="match status" value="1"/>
</dbReference>
<dbReference type="Gene3D" id="2.120.10.30">
    <property type="entry name" value="TolB, C-terminal domain"/>
    <property type="match status" value="2"/>
</dbReference>
<reference evidence="3 4" key="1">
    <citation type="submission" date="2019-06" db="EMBL/GenBank/DDBJ databases">
        <title>Sequencing the genomes of 1000 actinobacteria strains.</title>
        <authorList>
            <person name="Klenk H.-P."/>
        </authorList>
    </citation>
    <scope>NUCLEOTIDE SEQUENCE [LARGE SCALE GENOMIC DNA]</scope>
    <source>
        <strain evidence="3 4">DSM 102200</strain>
    </source>
</reference>
<dbReference type="EMBL" id="VFOZ01000001">
    <property type="protein sequence ID" value="TQM00513.1"/>
    <property type="molecule type" value="Genomic_DNA"/>
</dbReference>
<organism evidence="3 4">
    <name type="scientific">Actinoallomurus bryophytorum</name>
    <dbReference type="NCBI Taxonomy" id="1490222"/>
    <lineage>
        <taxon>Bacteria</taxon>
        <taxon>Bacillati</taxon>
        <taxon>Actinomycetota</taxon>
        <taxon>Actinomycetes</taxon>
        <taxon>Streptosporangiales</taxon>
        <taxon>Thermomonosporaceae</taxon>
        <taxon>Actinoallomurus</taxon>
    </lineage>
</organism>
<dbReference type="InterPro" id="IPR011042">
    <property type="entry name" value="6-blade_b-propeller_TolB-like"/>
</dbReference>
<accession>A0A543CTT1</accession>
<dbReference type="RefSeq" id="WP_141960117.1">
    <property type="nucleotide sequence ID" value="NZ_VFOZ01000001.1"/>
</dbReference>
<dbReference type="PANTHER" id="PTHR36842:SF1">
    <property type="entry name" value="PROTEIN TOLB"/>
    <property type="match status" value="1"/>
</dbReference>
<evidence type="ECO:0000313" key="4">
    <source>
        <dbReference type="Proteomes" id="UP000316096"/>
    </source>
</evidence>
<evidence type="ECO:0000256" key="1">
    <source>
        <dbReference type="ARBA" id="ARBA00009820"/>
    </source>
</evidence>
<proteinExistence type="inferred from homology"/>
<sequence>MGERPLDLTGRLLRLTVAGVIAAATAVATAGGAGAAPRAAAADGPGKIAYTSLTEEYGQGEQITVVDMATLTRTVLPTPDGYDSAEAPDISPDGSQIVFTAVKDYAAELWVMNIDGTGAHRITAFWDGRYNPRDEPAWMPDGTHVVFPAYDSQAGVNKLFEVGVAGGAAPEPLPVDGDVSTVDNLSVAPDGTIAYVTSPASSGYDVWLREPDGERHLLVRSARDPAFSADGSKIYLAKGGEADQIYSATRDGVLTQVTTDPHTHGAPAPSPDDQAVAYRKVSDCPRVYVLRAGVETRVSGETECMSGLSIDWR</sequence>